<evidence type="ECO:0000256" key="1">
    <source>
        <dbReference type="SAM" id="Phobius"/>
    </source>
</evidence>
<dbReference type="GeneID" id="90450133"/>
<dbReference type="Pfam" id="PF10882">
    <property type="entry name" value="bPH_5"/>
    <property type="match status" value="1"/>
</dbReference>
<dbReference type="InterPro" id="IPR027783">
    <property type="entry name" value="Bacterial_PH-related"/>
</dbReference>
<dbReference type="EMBL" id="CP087714">
    <property type="protein sequence ID" value="XAT63673.1"/>
    <property type="molecule type" value="Genomic_DNA"/>
</dbReference>
<keyword evidence="1" id="KW-0472">Membrane</keyword>
<organism evidence="3 4">
    <name type="scientific">Geoglobus acetivorans</name>
    <dbReference type="NCBI Taxonomy" id="565033"/>
    <lineage>
        <taxon>Archaea</taxon>
        <taxon>Methanobacteriati</taxon>
        <taxon>Methanobacteriota</taxon>
        <taxon>Archaeoglobi</taxon>
        <taxon>Archaeoglobales</taxon>
        <taxon>Archaeoglobaceae</taxon>
        <taxon>Geoglobus</taxon>
    </lineage>
</organism>
<proteinExistence type="predicted"/>
<keyword evidence="1" id="KW-1133">Transmembrane helix</keyword>
<reference evidence="3 4" key="1">
    <citation type="submission" date="2021-11" db="EMBL/GenBank/DDBJ databases">
        <title>Whole genome of Geoglobus acetivorans.</title>
        <authorList>
            <person name="Liu D."/>
        </authorList>
    </citation>
    <scope>NUCLEOTIDE SEQUENCE [LARGE SCALE GENOMIC DNA]</scope>
    <source>
        <strain evidence="3 4">SBH6</strain>
    </source>
</reference>
<evidence type="ECO:0000259" key="2">
    <source>
        <dbReference type="Pfam" id="PF10882"/>
    </source>
</evidence>
<sequence length="179" mass="20332">MLEYKLTSADILLNTFTDPLLLAVNIILYIILAFCFVKAKSMRSRMIILTFALILPFAYATPTLTETLKGWDWYGYELEGSKLHIRAWAADEIIDLSNSTVFLTSSDHWRLKVRTFGVSAGEVSMGRYILNNGINAVLFKHKNSERFVVISTSGKYYVIIHPGVERLYEEILRVKGNGS</sequence>
<protein>
    <submittedName>
        <fullName evidence="3">PH domain-containing protein</fullName>
    </submittedName>
</protein>
<evidence type="ECO:0000313" key="4">
    <source>
        <dbReference type="Proteomes" id="UP001492541"/>
    </source>
</evidence>
<feature type="transmembrane region" description="Helical" evidence="1">
    <location>
        <begin position="20"/>
        <end position="39"/>
    </location>
</feature>
<keyword evidence="4" id="KW-1185">Reference proteome</keyword>
<dbReference type="Proteomes" id="UP001492541">
    <property type="component" value="Chromosome"/>
</dbReference>
<dbReference type="RefSeq" id="WP_193807086.1">
    <property type="nucleotide sequence ID" value="NZ_CP087714.1"/>
</dbReference>
<keyword evidence="1" id="KW-0812">Transmembrane</keyword>
<accession>A0ABZ3H4G4</accession>
<evidence type="ECO:0000313" key="3">
    <source>
        <dbReference type="EMBL" id="XAT63673.1"/>
    </source>
</evidence>
<gene>
    <name evidence="3" type="ORF">LPQ35_10515</name>
</gene>
<name>A0ABZ3H4G4_GEOAI</name>
<feature type="domain" description="Bacterial Pleckstrin homology" evidence="2">
    <location>
        <begin position="76"/>
        <end position="165"/>
    </location>
</feature>